<sequence>MKRLRCQYCKTRTLRYLVRKSTPTIKRYKCYVCGEITEARREPEDLPP</sequence>
<organism evidence="1">
    <name type="scientific">marine sediment metagenome</name>
    <dbReference type="NCBI Taxonomy" id="412755"/>
    <lineage>
        <taxon>unclassified sequences</taxon>
        <taxon>metagenomes</taxon>
        <taxon>ecological metagenomes</taxon>
    </lineage>
</organism>
<protein>
    <submittedName>
        <fullName evidence="1">Uncharacterized protein</fullName>
    </submittedName>
</protein>
<proteinExistence type="predicted"/>
<reference evidence="1" key="1">
    <citation type="journal article" date="2015" name="Nature">
        <title>Complex archaea that bridge the gap between prokaryotes and eukaryotes.</title>
        <authorList>
            <person name="Spang A."/>
            <person name="Saw J.H."/>
            <person name="Jorgensen S.L."/>
            <person name="Zaremba-Niedzwiedzka K."/>
            <person name="Martijn J."/>
            <person name="Lind A.E."/>
            <person name="van Eijk R."/>
            <person name="Schleper C."/>
            <person name="Guy L."/>
            <person name="Ettema T.J."/>
        </authorList>
    </citation>
    <scope>NUCLEOTIDE SEQUENCE</scope>
</reference>
<dbReference type="EMBL" id="LAZR01000383">
    <property type="protein sequence ID" value="KKN71478.1"/>
    <property type="molecule type" value="Genomic_DNA"/>
</dbReference>
<dbReference type="AlphaFoldDB" id="A0A0F9W091"/>
<comment type="caution">
    <text evidence="1">The sequence shown here is derived from an EMBL/GenBank/DDBJ whole genome shotgun (WGS) entry which is preliminary data.</text>
</comment>
<accession>A0A0F9W091</accession>
<evidence type="ECO:0000313" key="1">
    <source>
        <dbReference type="EMBL" id="KKN71478.1"/>
    </source>
</evidence>
<name>A0A0F9W091_9ZZZZ</name>
<gene>
    <name evidence="1" type="ORF">LCGC14_0420570</name>
</gene>